<gene>
    <name evidence="1" type="ORF">GCM10010470_23630</name>
</gene>
<comment type="caution">
    <text evidence="1">The sequence shown here is derived from an EMBL/GenBank/DDBJ whole genome shotgun (WGS) entry which is preliminary data.</text>
</comment>
<organism evidence="1 2">
    <name type="scientific">Saccharopolyspora taberi</name>
    <dbReference type="NCBI Taxonomy" id="60895"/>
    <lineage>
        <taxon>Bacteria</taxon>
        <taxon>Bacillati</taxon>
        <taxon>Actinomycetota</taxon>
        <taxon>Actinomycetes</taxon>
        <taxon>Pseudonocardiales</taxon>
        <taxon>Pseudonocardiaceae</taxon>
        <taxon>Saccharopolyspora</taxon>
    </lineage>
</organism>
<dbReference type="Gene3D" id="3.40.50.1000">
    <property type="entry name" value="HAD superfamily/HAD-like"/>
    <property type="match status" value="1"/>
</dbReference>
<dbReference type="Proteomes" id="UP001500979">
    <property type="component" value="Unassembled WGS sequence"/>
</dbReference>
<dbReference type="SUPFAM" id="SSF56784">
    <property type="entry name" value="HAD-like"/>
    <property type="match status" value="1"/>
</dbReference>
<evidence type="ECO:0000313" key="1">
    <source>
        <dbReference type="EMBL" id="GAA2788324.1"/>
    </source>
</evidence>
<dbReference type="InterPro" id="IPR023214">
    <property type="entry name" value="HAD_sf"/>
</dbReference>
<evidence type="ECO:0000313" key="2">
    <source>
        <dbReference type="Proteomes" id="UP001500979"/>
    </source>
</evidence>
<keyword evidence="2" id="KW-1185">Reference proteome</keyword>
<dbReference type="EMBL" id="BAAAUX010000011">
    <property type="protein sequence ID" value="GAA2788324.1"/>
    <property type="molecule type" value="Genomic_DNA"/>
</dbReference>
<dbReference type="InterPro" id="IPR036412">
    <property type="entry name" value="HAD-like_sf"/>
</dbReference>
<reference evidence="1 2" key="1">
    <citation type="journal article" date="2019" name="Int. J. Syst. Evol. Microbiol.">
        <title>The Global Catalogue of Microorganisms (GCM) 10K type strain sequencing project: providing services to taxonomists for standard genome sequencing and annotation.</title>
        <authorList>
            <consortium name="The Broad Institute Genomics Platform"/>
            <consortium name="The Broad Institute Genome Sequencing Center for Infectious Disease"/>
            <person name="Wu L."/>
            <person name="Ma J."/>
        </authorList>
    </citation>
    <scope>NUCLEOTIDE SEQUENCE [LARGE SCALE GENOMIC DNA]</scope>
    <source>
        <strain evidence="1 2">JCM 9383</strain>
    </source>
</reference>
<accession>A0ABN3VB62</accession>
<proteinExistence type="predicted"/>
<sequence>MCRVISDGSCSALSLDVFDTVLWRRVPRPSDAFGLLGGRLRRAGSCPPWLSDAAFRRMRVDAEREARSRRGSLGCEVSLFDIWRRMPLTLFGGMELEELVRAEVGLEHALTVVDLDIASIADLARKQSIPVVLVSDTYFTEDQLSHLLTRPELESLEGVRVFRSQAHGVSKADGLWRVVLNELNLRPKQLVHVGDDRRADHKVPSALGIRTVHYRKGDSGFDELLRREQRDTDLLGTFDPLLDPEHGDFGMTSLRAKTLRSGARHGSTPEGAGWRYGAAVLGPVLTGFAEWVARTAHDTGTPVVWCPMREGELLSTLVNETARVRGLAVEAKPLWLSRHVTSMAIVDSADCEALAALIRRGYRLSVREVLDMLRLRPGEVPGLAHMLDTVLDNDHTIDRVCHTLTETPHLRNRLATTVAASRDRLVTALRGCGALDQPELVLVDLGWAGTTQRQLAQALRLAGVDVQVSGLYLATHEGASQVHLAGLRLESYLAQAGQPADVALPAARSPEVLEQSVNATCGSLVDYTADGQPILGPWVDDPGQTAQRRAVRDGVLSFQRMWNRYAENSVQNWPELAGSASRQLGMILAHALRTPTADEAGLFGGWRHEDNFGSSVVTRLLPEDLVAAIPYLSPGDLEELDMRDAFWPRLIAASDTRLSAAARALDTGLVDAAMFEPSIEPCETRLRWRTADGQWCDGPRCPVRINHNGLSHARLLLNEHDVAEVALAIPGRPAIVRVDWIEAKVLPAGRNAPEVLRWDTAEDIASLVMAECIYLGGNVVEFESRHSAVWLPLAARGGGPVSSAQISIGFAMLPRSMSRLEPRIPPVARIGRLTQRARAEYRARGLAGLVAGAGRIISRRLAGVR</sequence>
<name>A0ABN3VB62_9PSEU</name>
<evidence type="ECO:0008006" key="3">
    <source>
        <dbReference type="Google" id="ProtNLM"/>
    </source>
</evidence>
<protein>
    <recommendedName>
        <fullName evidence="3">HAD family hydrolase</fullName>
    </recommendedName>
</protein>